<keyword evidence="1" id="KW-0472">Membrane</keyword>
<feature type="transmembrane region" description="Helical" evidence="1">
    <location>
        <begin position="43"/>
        <end position="60"/>
    </location>
</feature>
<evidence type="ECO:0000313" key="2">
    <source>
        <dbReference type="EMBL" id="EFE48540.1"/>
    </source>
</evidence>
<keyword evidence="1" id="KW-0812">Transmembrane</keyword>
<feature type="transmembrane region" description="Helical" evidence="1">
    <location>
        <begin position="12"/>
        <end position="31"/>
    </location>
</feature>
<evidence type="ECO:0008006" key="4">
    <source>
        <dbReference type="Google" id="ProtNLM"/>
    </source>
</evidence>
<evidence type="ECO:0000313" key="3">
    <source>
        <dbReference type="Proteomes" id="UP000005536"/>
    </source>
</evidence>
<reference evidence="2 3" key="1">
    <citation type="submission" date="2010-02" db="EMBL/GenBank/DDBJ databases">
        <authorList>
            <person name="Weinstock G."/>
            <person name="Sodergren E."/>
            <person name="Clifton S."/>
            <person name="Fulton L."/>
            <person name="Fulton B."/>
            <person name="Courtney L."/>
            <person name="Fronick C."/>
            <person name="Harrison M."/>
            <person name="Strong C."/>
            <person name="Farmer C."/>
            <person name="Delahaunty K."/>
            <person name="Markovic C."/>
            <person name="Hall O."/>
            <person name="Minx P."/>
            <person name="Tomlinson C."/>
            <person name="Mitreva M."/>
            <person name="Nelson J."/>
            <person name="Hou S."/>
            <person name="Wollam A."/>
            <person name="Pepin K.H."/>
            <person name="Johnson M."/>
            <person name="Bhonagiri V."/>
            <person name="Zhang X."/>
            <person name="Suruliraj S."/>
            <person name="Warren W."/>
            <person name="Chinwalla A."/>
            <person name="Mardis E.R."/>
            <person name="Wilson R.K."/>
        </authorList>
    </citation>
    <scope>NUCLEOTIDE SEQUENCE [LARGE SCALE GENOMIC DNA]</scope>
    <source>
        <strain evidence="2 3">ATCC 29315</strain>
    </source>
</reference>
<evidence type="ECO:0000256" key="1">
    <source>
        <dbReference type="SAM" id="Phobius"/>
    </source>
</evidence>
<name>D4DTV7_NEIEG</name>
<comment type="caution">
    <text evidence="2">The sequence shown here is derived from an EMBL/GenBank/DDBJ whole genome shotgun (WGS) entry which is preliminary data.</text>
</comment>
<gene>
    <name evidence="2" type="ORF">NEIELOOT_02513</name>
</gene>
<sequence length="83" mass="9070">MKAHNRELLGSAWMIAAALFFTLMNLCIKAAHQKFGMGSGELVFWRMLFAAVVLGGLAKLQGKPFPRRTCRATSTAASSAQWP</sequence>
<proteinExistence type="predicted"/>
<accession>D4DTV7</accession>
<keyword evidence="1" id="KW-1133">Transmembrane helix</keyword>
<dbReference type="EMBL" id="ADBF01000253">
    <property type="protein sequence ID" value="EFE48540.1"/>
    <property type="molecule type" value="Genomic_DNA"/>
</dbReference>
<dbReference type="Proteomes" id="UP000005536">
    <property type="component" value="Unassembled WGS sequence"/>
</dbReference>
<protein>
    <recommendedName>
        <fullName evidence="4">EamA domain-containing protein</fullName>
    </recommendedName>
</protein>
<dbReference type="AlphaFoldDB" id="D4DTV7"/>
<organism evidence="2 3">
    <name type="scientific">Neisseria elongata subsp. glycolytica ATCC 29315</name>
    <dbReference type="NCBI Taxonomy" id="546263"/>
    <lineage>
        <taxon>Bacteria</taxon>
        <taxon>Pseudomonadati</taxon>
        <taxon>Pseudomonadota</taxon>
        <taxon>Betaproteobacteria</taxon>
        <taxon>Neisseriales</taxon>
        <taxon>Neisseriaceae</taxon>
        <taxon>Neisseria</taxon>
    </lineage>
</organism>